<name>C5D522_GEOSW</name>
<accession>C5D522</accession>
<proteinExistence type="predicted"/>
<dbReference type="HOGENOM" id="CLU_129771_0_0_9"/>
<keyword evidence="1" id="KW-1133">Transmembrane helix</keyword>
<keyword evidence="1" id="KW-0472">Membrane</keyword>
<dbReference type="EMBL" id="CP001638">
    <property type="protein sequence ID" value="ACS23248.1"/>
    <property type="molecule type" value="Genomic_DNA"/>
</dbReference>
<feature type="transmembrane region" description="Helical" evidence="1">
    <location>
        <begin position="145"/>
        <end position="168"/>
    </location>
</feature>
<dbReference type="OrthoDB" id="2929534at2"/>
<dbReference type="eggNOG" id="ENOG50343FA">
    <property type="taxonomic scope" value="Bacteria"/>
</dbReference>
<protein>
    <submittedName>
        <fullName evidence="3">Uncharacterized protein</fullName>
    </submittedName>
</protein>
<dbReference type="AlphaFoldDB" id="C5D522"/>
<gene>
    <name evidence="3" type="ordered locus">GWCH70_0321</name>
</gene>
<dbReference type="KEGG" id="gwc:GWCH70_0321"/>
<evidence type="ECO:0000313" key="3">
    <source>
        <dbReference type="EMBL" id="ACS23248.1"/>
    </source>
</evidence>
<keyword evidence="1" id="KW-0812">Transmembrane</keyword>
<evidence type="ECO:0000256" key="1">
    <source>
        <dbReference type="SAM" id="Phobius"/>
    </source>
</evidence>
<keyword evidence="2" id="KW-0732">Signal</keyword>
<feature type="signal peptide" evidence="2">
    <location>
        <begin position="1"/>
        <end position="28"/>
    </location>
</feature>
<reference evidence="3" key="1">
    <citation type="submission" date="2009-06" db="EMBL/GenBank/DDBJ databases">
        <title>Complete sequence of chromosome of Geopacillus sp. WCH70.</title>
        <authorList>
            <consortium name="US DOE Joint Genome Institute"/>
            <person name="Lucas S."/>
            <person name="Copeland A."/>
            <person name="Lapidus A."/>
            <person name="Glavina del Rio T."/>
            <person name="Dalin E."/>
            <person name="Tice H."/>
            <person name="Bruce D."/>
            <person name="Goodwin L."/>
            <person name="Pitluck S."/>
            <person name="Chertkov O."/>
            <person name="Brettin T."/>
            <person name="Detter J.C."/>
            <person name="Han C."/>
            <person name="Larimer F."/>
            <person name="Land M."/>
            <person name="Hauser L."/>
            <person name="Kyrpides N."/>
            <person name="Mikhailova N."/>
            <person name="Brumm P."/>
            <person name="Mead D.A."/>
            <person name="Richardson P."/>
        </authorList>
    </citation>
    <scope>NUCLEOTIDE SEQUENCE [LARGE SCALE GENOMIC DNA]</scope>
    <source>
        <strain evidence="3">WCH70</strain>
    </source>
</reference>
<sequence>MKKRMSFSVLAVLLFFASSFSFSSNVKAAERKVSNNPSQEQILEMAAELEYIFTEIIIENDKTGKYFVNEEELKNSSYNQEEKEAIKFFAEYLNQEKNGISNLSKKSDVSTMSAKSTVKKCLQEALGIGNDIINEFMGYVEKKQWIAAAGILAVAGIAVQPVTVFIFAMTCGAGSAS</sequence>
<evidence type="ECO:0000256" key="2">
    <source>
        <dbReference type="SAM" id="SignalP"/>
    </source>
</evidence>
<feature type="chain" id="PRO_5002950275" evidence="2">
    <location>
        <begin position="29"/>
        <end position="177"/>
    </location>
</feature>
<organism evidence="3">
    <name type="scientific">Geobacillus sp. (strain WCH70)</name>
    <dbReference type="NCBI Taxonomy" id="471223"/>
    <lineage>
        <taxon>Bacteria</taxon>
        <taxon>Bacillati</taxon>
        <taxon>Bacillota</taxon>
        <taxon>Bacilli</taxon>
        <taxon>Bacillales</taxon>
        <taxon>Anoxybacillaceae</taxon>
        <taxon>Geobacillus</taxon>
    </lineage>
</organism>